<evidence type="ECO:0000313" key="2">
    <source>
        <dbReference type="Proteomes" id="UP000000268"/>
    </source>
</evidence>
<name>A8ZLH2_ACAM1</name>
<gene>
    <name evidence="1" type="ordered locus">AM1_B0280</name>
</gene>
<organism evidence="1 2">
    <name type="scientific">Acaryochloris marina (strain MBIC 11017)</name>
    <dbReference type="NCBI Taxonomy" id="329726"/>
    <lineage>
        <taxon>Bacteria</taxon>
        <taxon>Bacillati</taxon>
        <taxon>Cyanobacteriota</taxon>
        <taxon>Cyanophyceae</taxon>
        <taxon>Acaryochloridales</taxon>
        <taxon>Acaryochloridaceae</taxon>
        <taxon>Acaryochloris</taxon>
    </lineage>
</organism>
<dbReference type="Proteomes" id="UP000000268">
    <property type="component" value="Plasmid pREB2"/>
</dbReference>
<dbReference type="EMBL" id="CP000839">
    <property type="protein sequence ID" value="ABW31999.1"/>
    <property type="molecule type" value="Genomic_DNA"/>
</dbReference>
<keyword evidence="1" id="KW-0614">Plasmid</keyword>
<dbReference type="AlphaFoldDB" id="A8ZLH2"/>
<evidence type="ECO:0000313" key="1">
    <source>
        <dbReference type="EMBL" id="ABW31999.1"/>
    </source>
</evidence>
<dbReference type="RefSeq" id="WP_012167147.1">
    <property type="nucleotide sequence ID" value="NC_009927.1"/>
</dbReference>
<keyword evidence="2" id="KW-1185">Reference proteome</keyword>
<proteinExistence type="predicted"/>
<reference evidence="1 2" key="1">
    <citation type="journal article" date="2008" name="Proc. Natl. Acad. Sci. U.S.A.">
        <title>Niche adaptation and genome expansion in the chlorophyll d-producing cyanobacterium Acaryochloris marina.</title>
        <authorList>
            <person name="Swingley W.D."/>
            <person name="Chen M."/>
            <person name="Cheung P.C."/>
            <person name="Conrad A.L."/>
            <person name="Dejesa L.C."/>
            <person name="Hao J."/>
            <person name="Honchak B.M."/>
            <person name="Karbach L.E."/>
            <person name="Kurdoglu A."/>
            <person name="Lahiri S."/>
            <person name="Mastrian S.D."/>
            <person name="Miyashita H."/>
            <person name="Page L."/>
            <person name="Ramakrishna P."/>
            <person name="Satoh S."/>
            <person name="Sattley W.M."/>
            <person name="Shimada Y."/>
            <person name="Taylor H.L."/>
            <person name="Tomo T."/>
            <person name="Tsuchiya T."/>
            <person name="Wang Z.T."/>
            <person name="Raymond J."/>
            <person name="Mimuro M."/>
            <person name="Blankenship R.E."/>
            <person name="Touchman J.W."/>
        </authorList>
    </citation>
    <scope>NUCLEOTIDE SEQUENCE [LARGE SCALE GENOMIC DNA]</scope>
    <source>
        <strain evidence="2">MBIC 11017</strain>
        <plasmid evidence="2">Plasmid pREB2</plasmid>
    </source>
</reference>
<sequence length="230" mass="25992">MARKEKWSVKLWGMRKHLRAWAVAMVLILLMQVNALATVGNTPVGGATYRFVQLKNGETIEAQAMPGYYRSDAVVARFVSDLVTLGYRWDTSKQYVEDRKILFPATYAAVGHLFDQPTLLKWGIDFATKYGKVQGGTQTLQNSYALLTSDPVVEDQGNGLWFVEVRAIRFATDGKEKILGQEKLHFKFAVKAINPNTQSYWTLADQALNPYMERFWSDGLAVVDFVDMHG</sequence>
<dbReference type="HOGENOM" id="CLU_1202675_0_0_3"/>
<accession>A8ZLH2</accession>
<dbReference type="KEGG" id="amr:AM1_B0280"/>
<geneLocation type="plasmid" evidence="1 2">
    <name>pREB2</name>
</geneLocation>
<protein>
    <submittedName>
        <fullName evidence="1">Uncharacterized protein</fullName>
    </submittedName>
</protein>